<organism evidence="1 2">
    <name type="scientific">Aureobasidium melanogenum (strain CBS 110374)</name>
    <name type="common">Aureobasidium pullulans var. melanogenum</name>
    <dbReference type="NCBI Taxonomy" id="1043003"/>
    <lineage>
        <taxon>Eukaryota</taxon>
        <taxon>Fungi</taxon>
        <taxon>Dikarya</taxon>
        <taxon>Ascomycota</taxon>
        <taxon>Pezizomycotina</taxon>
        <taxon>Dothideomycetes</taxon>
        <taxon>Dothideomycetidae</taxon>
        <taxon>Dothideales</taxon>
        <taxon>Saccotheciaceae</taxon>
        <taxon>Aureobasidium</taxon>
    </lineage>
</organism>
<evidence type="ECO:0000313" key="1">
    <source>
        <dbReference type="EMBL" id="KEQ57863.1"/>
    </source>
</evidence>
<name>A0A074VBX8_AURM1</name>
<dbReference type="AlphaFoldDB" id="A0A074VBX8"/>
<sequence length="123" mass="14329">MKQLIASLFYFELGYKLRKGQKRDKVLQLGTIKTRLTEQEFEVFRKTYPEVRFRVKDLVVELSAAMEIEILQPVSTELFKIELIHPSWIQQISGSPFTIAQLREAQSDYLPVGLGEGRKRKRG</sequence>
<keyword evidence="2" id="KW-1185">Reference proteome</keyword>
<accession>A0A074VBX8</accession>
<proteinExistence type="predicted"/>
<dbReference type="EMBL" id="KL584867">
    <property type="protein sequence ID" value="KEQ57863.1"/>
    <property type="molecule type" value="Genomic_DNA"/>
</dbReference>
<dbReference type="GeneID" id="63922345"/>
<dbReference type="Proteomes" id="UP000030672">
    <property type="component" value="Unassembled WGS sequence"/>
</dbReference>
<dbReference type="HOGENOM" id="CLU_2014810_0_0_1"/>
<reference evidence="1 2" key="1">
    <citation type="journal article" date="2014" name="BMC Genomics">
        <title>Genome sequencing of four Aureobasidium pullulans varieties: biotechnological potential, stress tolerance, and description of new species.</title>
        <authorList>
            <person name="Gostin Ar C."/>
            <person name="Ohm R.A."/>
            <person name="Kogej T."/>
            <person name="Sonjak S."/>
            <person name="Turk M."/>
            <person name="Zajc J."/>
            <person name="Zalar P."/>
            <person name="Grube M."/>
            <person name="Sun H."/>
            <person name="Han J."/>
            <person name="Sharma A."/>
            <person name="Chiniquy J."/>
            <person name="Ngan C.Y."/>
            <person name="Lipzen A."/>
            <person name="Barry K."/>
            <person name="Grigoriev I.V."/>
            <person name="Gunde-Cimerman N."/>
        </authorList>
    </citation>
    <scope>NUCLEOTIDE SEQUENCE [LARGE SCALE GENOMIC DNA]</scope>
    <source>
        <strain evidence="1 2">CBS 110374</strain>
    </source>
</reference>
<evidence type="ECO:0000313" key="2">
    <source>
        <dbReference type="Proteomes" id="UP000030672"/>
    </source>
</evidence>
<gene>
    <name evidence="1" type="ORF">M437DRAFT_89123</name>
</gene>
<protein>
    <submittedName>
        <fullName evidence="1">Uncharacterized protein</fullName>
    </submittedName>
</protein>
<dbReference type="RefSeq" id="XP_040874887.1">
    <property type="nucleotide sequence ID" value="XM_041028972.1"/>
</dbReference>